<accession>A0A075LZV0</accession>
<proteinExistence type="predicted"/>
<evidence type="ECO:0000313" key="2">
    <source>
        <dbReference type="Proteomes" id="UP000028561"/>
    </source>
</evidence>
<dbReference type="Proteomes" id="UP000028561">
    <property type="component" value="Segment"/>
</dbReference>
<sequence length="134" mass="15725">MDLLGFLKKRLYRREEQIDIPFRGYVFLPEGNYPADVFVVTVKEKTKLFGKEQQFVEYRVFPDEGIPVPSKENGHLPTKIWSETVRAGSYKEALSRLANHVEWRRMMEGKDGWDSSITYKKVEFDKPLFGADME</sequence>
<name>A0A075LZV0_9CAUD</name>
<evidence type="ECO:0000313" key="1">
    <source>
        <dbReference type="EMBL" id="AIF72052.1"/>
    </source>
</evidence>
<dbReference type="EMBL" id="KJ489402">
    <property type="protein sequence ID" value="AIF72052.1"/>
    <property type="molecule type" value="Genomic_DNA"/>
</dbReference>
<keyword evidence="2" id="KW-1185">Reference proteome</keyword>
<dbReference type="RefSeq" id="YP_009055941.1">
    <property type="nucleotide sequence ID" value="NC_024788.1"/>
</dbReference>
<organism evidence="1 2">
    <name type="scientific">Bacillus phage Riley</name>
    <dbReference type="NCBI Taxonomy" id="1486662"/>
    <lineage>
        <taxon>Viruses</taxon>
        <taxon>Duplodnaviria</taxon>
        <taxon>Heunggongvirae</taxon>
        <taxon>Uroviricota</taxon>
        <taxon>Caudoviricetes</taxon>
        <taxon>Herelleviridae</taxon>
        <taxon>Bastillevirinae</taxon>
        <taxon>Bequatrovirus</taxon>
        <taxon>Bequatrovirus riley</taxon>
    </lineage>
</organism>
<protein>
    <submittedName>
        <fullName evidence="1">Uncharacterized protein</fullName>
    </submittedName>
</protein>
<dbReference type="KEGG" id="vg:20283163"/>
<reference evidence="1 2" key="2">
    <citation type="journal article" date="2016" name="Virology (Lond)">
        <title>Genomic characterization and comparison of seven Myoviridae bacteriophage infecting Bacillus thuringiensis.</title>
        <authorList>
            <person name="Sauder A.B."/>
            <person name="Quinn M.R."/>
            <person name="Brouillette A."/>
            <person name="Caruso S."/>
            <person name="Cresawn S."/>
            <person name="Erill I."/>
            <person name="Lewis L."/>
            <person name="Loesser-Casey K."/>
            <person name="Pate M."/>
            <person name="Scott C."/>
            <person name="Stockwell S."/>
            <person name="Temple L."/>
        </authorList>
    </citation>
    <scope>NUCLEOTIDE SEQUENCE [LARGE SCALE GENOMIC DNA]</scope>
</reference>
<reference evidence="2" key="1">
    <citation type="submission" date="2014-09" db="EMBL/GenBank/DDBJ databases">
        <title>Genomic characterization and comparison of seven Myoviridae bacteriophage infecting Bacillus thuringiensis.</title>
        <authorList>
            <person name="Sauder A.B."/>
            <person name="McKenzie Q.R."/>
            <person name="Temple L.M."/>
            <person name="Alexis B.K."/>
            <person name="Al-Atrache Z."/>
            <person name="Lewis L.O."/>
            <person name="Loesser-Casey K.E."/>
            <person name="Mitchell K.J."/>
        </authorList>
    </citation>
    <scope>NUCLEOTIDE SEQUENCE [LARGE SCALE GENOMIC DNA]</scope>
</reference>
<dbReference type="GeneID" id="20283163"/>